<dbReference type="InterPro" id="IPR036291">
    <property type="entry name" value="NAD(P)-bd_dom_sf"/>
</dbReference>
<evidence type="ECO:0000259" key="1">
    <source>
        <dbReference type="Pfam" id="PF01370"/>
    </source>
</evidence>
<dbReference type="Gene3D" id="3.40.50.720">
    <property type="entry name" value="NAD(P)-binding Rossmann-like Domain"/>
    <property type="match status" value="1"/>
</dbReference>
<organism evidence="2 3">
    <name type="scientific">Bacteroides thetaiotaomicron</name>
    <dbReference type="NCBI Taxonomy" id="818"/>
    <lineage>
        <taxon>Bacteria</taxon>
        <taxon>Pseudomonadati</taxon>
        <taxon>Bacteroidota</taxon>
        <taxon>Bacteroidia</taxon>
        <taxon>Bacteroidales</taxon>
        <taxon>Bacteroidaceae</taxon>
        <taxon>Bacteroides</taxon>
    </lineage>
</organism>
<accession>A0A174PR70</accession>
<evidence type="ECO:0000313" key="3">
    <source>
        <dbReference type="Proteomes" id="UP000095541"/>
    </source>
</evidence>
<dbReference type="InterPro" id="IPR001509">
    <property type="entry name" value="Epimerase_deHydtase"/>
</dbReference>
<gene>
    <name evidence="2" type="ORF">ERS852557_01202</name>
</gene>
<dbReference type="Pfam" id="PF01370">
    <property type="entry name" value="Epimerase"/>
    <property type="match status" value="1"/>
</dbReference>
<dbReference type="RefSeq" id="WP_155521371.1">
    <property type="nucleotide sequence ID" value="NZ_CZBI01000001.1"/>
</dbReference>
<protein>
    <submittedName>
        <fullName evidence="2">Putative NAD dependent epimerase</fullName>
    </submittedName>
</protein>
<feature type="domain" description="NAD-dependent epimerase/dehydratase" evidence="1">
    <location>
        <begin position="13"/>
        <end position="87"/>
    </location>
</feature>
<reference evidence="2 3" key="1">
    <citation type="submission" date="2015-09" db="EMBL/GenBank/DDBJ databases">
        <authorList>
            <consortium name="Pathogen Informatics"/>
        </authorList>
    </citation>
    <scope>NUCLEOTIDE SEQUENCE [LARGE SCALE GENOMIC DNA]</scope>
    <source>
        <strain evidence="2 3">2789STDY5834945</strain>
    </source>
</reference>
<dbReference type="SUPFAM" id="SSF51735">
    <property type="entry name" value="NAD(P)-binding Rossmann-fold domains"/>
    <property type="match status" value="1"/>
</dbReference>
<dbReference type="AlphaFoldDB" id="A0A174PR70"/>
<dbReference type="Proteomes" id="UP000095541">
    <property type="component" value="Unassembled WGS sequence"/>
</dbReference>
<evidence type="ECO:0000313" key="2">
    <source>
        <dbReference type="EMBL" id="CUP61627.1"/>
    </source>
</evidence>
<dbReference type="EMBL" id="CZBI01000001">
    <property type="protein sequence ID" value="CUP61627.1"/>
    <property type="molecule type" value="Genomic_DNA"/>
</dbReference>
<sequence length="99" mass="11435">MVNYNINLESKTVLVTGVAGFIGSNFVKPIFHDIKDIKIVGIDSITDSYDINLKYDCLKEIEILNRDWIFVHVSIADKTIVDKVFQKGSYFFIKYIKVR</sequence>
<name>A0A174PR70_BACT4</name>
<proteinExistence type="predicted"/>